<dbReference type="PANTHER" id="PTHR42714">
    <property type="entry name" value="TRNA MODIFICATION GTPASE GTPBP3"/>
    <property type="match status" value="1"/>
</dbReference>
<feature type="binding site" evidence="7">
    <location>
        <position position="431"/>
    </location>
    <ligand>
        <name>(6S)-5-formyl-5,6,7,8-tetrahydrofolate</name>
        <dbReference type="ChEBI" id="CHEBI:57457"/>
    </ligand>
</feature>
<dbReference type="SUPFAM" id="SSF52540">
    <property type="entry name" value="P-loop containing nucleoside triphosphate hydrolases"/>
    <property type="match status" value="1"/>
</dbReference>
<evidence type="ECO:0000256" key="2">
    <source>
        <dbReference type="ARBA" id="ARBA00022694"/>
    </source>
</evidence>
<evidence type="ECO:0000256" key="4">
    <source>
        <dbReference type="ARBA" id="ARBA00022801"/>
    </source>
</evidence>
<dbReference type="GO" id="GO:0046872">
    <property type="term" value="F:metal ion binding"/>
    <property type="evidence" value="ECO:0007669"/>
    <property type="project" value="UniProtKB-KW"/>
</dbReference>
<dbReference type="InterPro" id="IPR031168">
    <property type="entry name" value="G_TrmE"/>
</dbReference>
<dbReference type="GO" id="GO:0030488">
    <property type="term" value="P:tRNA methylation"/>
    <property type="evidence" value="ECO:0007669"/>
    <property type="project" value="TreeGrafter"/>
</dbReference>
<dbReference type="CDD" id="cd14858">
    <property type="entry name" value="TrmE_N"/>
    <property type="match status" value="1"/>
</dbReference>
<feature type="binding site" evidence="7">
    <location>
        <begin position="223"/>
        <end position="228"/>
    </location>
    <ligand>
        <name>GTP</name>
        <dbReference type="ChEBI" id="CHEBI:37565"/>
    </ligand>
</feature>
<feature type="binding site" evidence="7">
    <location>
        <position position="244"/>
    </location>
    <ligand>
        <name>K(+)</name>
        <dbReference type="ChEBI" id="CHEBI:29103"/>
    </ligand>
</feature>
<dbReference type="Pfam" id="PF10396">
    <property type="entry name" value="TrmE_N"/>
    <property type="match status" value="1"/>
</dbReference>
<dbReference type="InterPro" id="IPR006073">
    <property type="entry name" value="GTP-bd"/>
</dbReference>
<keyword evidence="3 7" id="KW-0547">Nucleotide-binding</keyword>
<dbReference type="Gene3D" id="3.30.1360.120">
    <property type="entry name" value="Probable tRNA modification gtpase trme, domain 1"/>
    <property type="match status" value="1"/>
</dbReference>
<dbReference type="RefSeq" id="WP_096806152.1">
    <property type="nucleotide sequence ID" value="NZ_CP022196.1"/>
</dbReference>
<organism evidence="9 10">
    <name type="scientific">Celeribacter ethanolicus</name>
    <dbReference type="NCBI Taxonomy" id="1758178"/>
    <lineage>
        <taxon>Bacteria</taxon>
        <taxon>Pseudomonadati</taxon>
        <taxon>Pseudomonadota</taxon>
        <taxon>Alphaproteobacteria</taxon>
        <taxon>Rhodobacterales</taxon>
        <taxon>Roseobacteraceae</taxon>
        <taxon>Celeribacter</taxon>
    </lineage>
</organism>
<keyword evidence="10" id="KW-1185">Reference proteome</keyword>
<dbReference type="Gene3D" id="1.20.120.430">
    <property type="entry name" value="tRNA modification GTPase MnmE domain 2"/>
    <property type="match status" value="1"/>
</dbReference>
<evidence type="ECO:0000259" key="8">
    <source>
        <dbReference type="PROSITE" id="PS51709"/>
    </source>
</evidence>
<proteinExistence type="inferred from homology"/>
<dbReference type="Gene3D" id="3.40.50.300">
    <property type="entry name" value="P-loop containing nucleotide triphosphate hydrolases"/>
    <property type="match status" value="1"/>
</dbReference>
<dbReference type="InterPro" id="IPR003593">
    <property type="entry name" value="AAA+_ATPase"/>
</dbReference>
<dbReference type="PANTHER" id="PTHR42714:SF2">
    <property type="entry name" value="TRNA MODIFICATION GTPASE GTPBP3, MITOCHONDRIAL"/>
    <property type="match status" value="1"/>
</dbReference>
<evidence type="ECO:0000256" key="7">
    <source>
        <dbReference type="HAMAP-Rule" id="MF_00379"/>
    </source>
</evidence>
<dbReference type="STRING" id="1758178.GCA_001550095_04099"/>
<feature type="binding site" evidence="7">
    <location>
        <position position="242"/>
    </location>
    <ligand>
        <name>K(+)</name>
        <dbReference type="ChEBI" id="CHEBI:29103"/>
    </ligand>
</feature>
<comment type="similarity">
    <text evidence="1 7">Belongs to the TRAFAC class TrmE-Era-EngA-EngB-Septin-like GTPase superfamily. TrmE GTPase family.</text>
</comment>
<dbReference type="SUPFAM" id="SSF116878">
    <property type="entry name" value="TrmE connector domain"/>
    <property type="match status" value="1"/>
</dbReference>
<dbReference type="Pfam" id="PF01926">
    <property type="entry name" value="MMR_HSR1"/>
    <property type="match status" value="1"/>
</dbReference>
<dbReference type="InterPro" id="IPR027266">
    <property type="entry name" value="TrmE/GcvT-like"/>
</dbReference>
<dbReference type="GO" id="GO:0005525">
    <property type="term" value="F:GTP binding"/>
    <property type="evidence" value="ECO:0007669"/>
    <property type="project" value="UniProtKB-UniRule"/>
</dbReference>
<keyword evidence="7" id="KW-0963">Cytoplasm</keyword>
<feature type="binding site" evidence="7">
    <location>
        <position position="117"/>
    </location>
    <ligand>
        <name>(6S)-5-formyl-5,6,7,8-tetrahydrofolate</name>
        <dbReference type="ChEBI" id="CHEBI:57457"/>
    </ligand>
</feature>
<dbReference type="GO" id="GO:0005737">
    <property type="term" value="C:cytoplasm"/>
    <property type="evidence" value="ECO:0007669"/>
    <property type="project" value="UniProtKB-SubCell"/>
</dbReference>
<keyword evidence="7" id="KW-0460">Magnesium</keyword>
<dbReference type="InterPro" id="IPR027368">
    <property type="entry name" value="MnmE_dom2"/>
</dbReference>
<comment type="function">
    <text evidence="7">Exhibits a very high intrinsic GTPase hydrolysis rate. Involved in the addition of a carboxymethylaminomethyl (cmnm) group at the wobble position (U34) of certain tRNAs, forming tRNA-cmnm(5)s(2)U34.</text>
</comment>
<dbReference type="HAMAP" id="MF_00379">
    <property type="entry name" value="GTPase_MnmE"/>
    <property type="match status" value="1"/>
</dbReference>
<feature type="binding site" evidence="7">
    <location>
        <begin position="242"/>
        <end position="248"/>
    </location>
    <ligand>
        <name>GTP</name>
        <dbReference type="ChEBI" id="CHEBI:37565"/>
    </ligand>
</feature>
<comment type="subcellular location">
    <subcellularLocation>
        <location evidence="7">Cytoplasm</location>
    </subcellularLocation>
</comment>
<feature type="binding site" evidence="7">
    <location>
        <position position="227"/>
    </location>
    <ligand>
        <name>Mg(2+)</name>
        <dbReference type="ChEBI" id="CHEBI:18420"/>
    </ligand>
</feature>
<dbReference type="FunFam" id="3.30.1360.120:FF:000007">
    <property type="entry name" value="tRNA modification GTPase GTPBP3, mitochondrial"/>
    <property type="match status" value="1"/>
</dbReference>
<dbReference type="OrthoDB" id="9805918at2"/>
<keyword evidence="4 7" id="KW-0378">Hydrolase</keyword>
<dbReference type="GO" id="GO:0002098">
    <property type="term" value="P:tRNA wobble uridine modification"/>
    <property type="evidence" value="ECO:0007669"/>
    <property type="project" value="TreeGrafter"/>
</dbReference>
<comment type="cofactor">
    <cofactor evidence="7">
        <name>K(+)</name>
        <dbReference type="ChEBI" id="CHEBI:29103"/>
    </cofactor>
    <text evidence="7">Binds 1 potassium ion per subunit.</text>
</comment>
<feature type="binding site" evidence="7">
    <location>
        <begin position="267"/>
        <end position="270"/>
    </location>
    <ligand>
        <name>GTP</name>
        <dbReference type="ChEBI" id="CHEBI:37565"/>
    </ligand>
</feature>
<sequence>MDTIYALATARGKAGVAVVRISGPLAFLAVEMLVGDVPAPRRTALRQLRDRDGIVLDEALVICFEEGASFTGEQSAELQLHGSVAIVNAVLKCLSEIDGLRLAEAGEFTRRALENERLDLAQVEGLADLIEAETEAQRRQALKVFSGALGEKTERWRRALLRSAALLEATIDFADEEVPTDVSPEVLVLIAEVMIELEAEVEGAKMAERIRDGFEVAIVGPPNAGKSTLLNMLAGREAAITSEVAGTTRDVIEVRMELKGLPVTLLDTAGLRETEDVVEAIGIERARERAKHADLRVILIPSVDAKPEIEPVEGDLVVIGKDDAGEFTGQGLSISGKTGQGVDVMVAGISETLSVRASSASTAIRERHRVAMKAALASMESARNEVLNGPDRTELAAEELRRAIHALDCLVGRIDVEAVLGEIFSSFCIGK</sequence>
<feature type="binding site" evidence="7">
    <location>
        <position position="20"/>
    </location>
    <ligand>
        <name>(6S)-5-formyl-5,6,7,8-tetrahydrofolate</name>
        <dbReference type="ChEBI" id="CHEBI:57457"/>
    </ligand>
</feature>
<feature type="binding site" evidence="7">
    <location>
        <position position="77"/>
    </location>
    <ligand>
        <name>(6S)-5-formyl-5,6,7,8-tetrahydrofolate</name>
        <dbReference type="ChEBI" id="CHEBI:57457"/>
    </ligand>
</feature>
<feature type="domain" description="TrmE-type G" evidence="8">
    <location>
        <begin position="213"/>
        <end position="354"/>
    </location>
</feature>
<accession>A0A291GEA1</accession>
<keyword evidence="2 7" id="KW-0819">tRNA processing</keyword>
<evidence type="ECO:0000256" key="5">
    <source>
        <dbReference type="ARBA" id="ARBA00022958"/>
    </source>
</evidence>
<comment type="subunit">
    <text evidence="7">Homodimer. Heterotetramer of two MnmE and two MnmG subunits.</text>
</comment>
<evidence type="ECO:0000256" key="3">
    <source>
        <dbReference type="ARBA" id="ARBA00022741"/>
    </source>
</evidence>
<reference evidence="9 10" key="1">
    <citation type="submission" date="2017-06" db="EMBL/GenBank/DDBJ databases">
        <title>Celeribacter sp. TSPH2 complete genome sequence.</title>
        <authorList>
            <person name="Woo J.-H."/>
            <person name="Kim H.-S."/>
        </authorList>
    </citation>
    <scope>NUCLEOTIDE SEQUENCE [LARGE SCALE GENOMIC DNA]</scope>
    <source>
        <strain evidence="9 10">TSPH2</strain>
    </source>
</reference>
<dbReference type="InterPro" id="IPR004520">
    <property type="entry name" value="GTPase_MnmE"/>
</dbReference>
<feature type="binding site" evidence="7">
    <location>
        <position position="247"/>
    </location>
    <ligand>
        <name>K(+)</name>
        <dbReference type="ChEBI" id="CHEBI:29103"/>
    </ligand>
</feature>
<dbReference type="NCBIfam" id="NF003661">
    <property type="entry name" value="PRK05291.1-3"/>
    <property type="match status" value="1"/>
</dbReference>
<dbReference type="GO" id="GO:0003924">
    <property type="term" value="F:GTPase activity"/>
    <property type="evidence" value="ECO:0007669"/>
    <property type="project" value="UniProtKB-UniRule"/>
</dbReference>
<dbReference type="Proteomes" id="UP000217935">
    <property type="component" value="Chromosome"/>
</dbReference>
<dbReference type="CDD" id="cd04164">
    <property type="entry name" value="trmE"/>
    <property type="match status" value="1"/>
</dbReference>
<keyword evidence="5 7" id="KW-0630">Potassium</keyword>
<protein>
    <recommendedName>
        <fullName evidence="7">tRNA modification GTPase MnmE</fullName>
        <ecNumber evidence="7">3.6.-.-</ecNumber>
    </recommendedName>
</protein>
<dbReference type="PROSITE" id="PS51709">
    <property type="entry name" value="G_TRME"/>
    <property type="match status" value="1"/>
</dbReference>
<dbReference type="AlphaFoldDB" id="A0A291GEA1"/>
<dbReference type="InterPro" id="IPR018948">
    <property type="entry name" value="GTP-bd_TrmE_N"/>
</dbReference>
<dbReference type="SUPFAM" id="SSF103025">
    <property type="entry name" value="Folate-binding domain"/>
    <property type="match status" value="1"/>
</dbReference>
<dbReference type="EMBL" id="CP022196">
    <property type="protein sequence ID" value="ATG48382.1"/>
    <property type="molecule type" value="Genomic_DNA"/>
</dbReference>
<name>A0A291GEA1_9RHOB</name>
<keyword evidence="6 7" id="KW-0342">GTP-binding</keyword>
<keyword evidence="7" id="KW-0479">Metal-binding</keyword>
<evidence type="ECO:0000256" key="6">
    <source>
        <dbReference type="ARBA" id="ARBA00023134"/>
    </source>
</evidence>
<evidence type="ECO:0000313" key="10">
    <source>
        <dbReference type="Proteomes" id="UP000217935"/>
    </source>
</evidence>
<gene>
    <name evidence="7" type="primary">mnmE</name>
    <name evidence="7" type="synonym">trmE</name>
    <name evidence="9" type="ORF">CEW89_12910</name>
</gene>
<comment type="caution">
    <text evidence="7">Lacks conserved residue(s) required for the propagation of feature annotation.</text>
</comment>
<dbReference type="InterPro" id="IPR025867">
    <property type="entry name" value="MnmE_helical"/>
</dbReference>
<dbReference type="EC" id="3.6.-.-" evidence="7"/>
<evidence type="ECO:0000256" key="1">
    <source>
        <dbReference type="ARBA" id="ARBA00011043"/>
    </source>
</evidence>
<dbReference type="SMART" id="SM00382">
    <property type="entry name" value="AAA"/>
    <property type="match status" value="1"/>
</dbReference>
<feature type="binding site" evidence="7">
    <location>
        <position position="223"/>
    </location>
    <ligand>
        <name>K(+)</name>
        <dbReference type="ChEBI" id="CHEBI:29103"/>
    </ligand>
</feature>
<dbReference type="NCBIfam" id="TIGR00231">
    <property type="entry name" value="small_GTP"/>
    <property type="match status" value="1"/>
</dbReference>
<evidence type="ECO:0000313" key="9">
    <source>
        <dbReference type="EMBL" id="ATG48382.1"/>
    </source>
</evidence>
<dbReference type="InterPro" id="IPR005225">
    <property type="entry name" value="Small_GTP-bd"/>
</dbReference>
<dbReference type="InterPro" id="IPR027417">
    <property type="entry name" value="P-loop_NTPase"/>
</dbReference>
<dbReference type="KEGG" id="ceh:CEW89_12910"/>
<feature type="binding site" evidence="7">
    <location>
        <position position="248"/>
    </location>
    <ligand>
        <name>Mg(2+)</name>
        <dbReference type="ChEBI" id="CHEBI:18420"/>
    </ligand>
</feature>
<dbReference type="Pfam" id="PF12631">
    <property type="entry name" value="MnmE_helical"/>
    <property type="match status" value="1"/>
</dbReference>